<reference evidence="1 2" key="1">
    <citation type="submission" date="2024-04" db="EMBL/GenBank/DDBJ databases">
        <title>whole genome sequencing of Lutimonas vermicola strain IMCC1616.</title>
        <authorList>
            <person name="Bae S.S."/>
        </authorList>
    </citation>
    <scope>NUCLEOTIDE SEQUENCE [LARGE SCALE GENOMIC DNA]</scope>
    <source>
        <strain evidence="1 2">IMCC1616</strain>
    </source>
</reference>
<name>A0ABU9L0T2_9FLAO</name>
<comment type="caution">
    <text evidence="1">The sequence shown here is derived from an EMBL/GenBank/DDBJ whole genome shotgun (WGS) entry which is preliminary data.</text>
</comment>
<evidence type="ECO:0000313" key="1">
    <source>
        <dbReference type="EMBL" id="MEL4455728.1"/>
    </source>
</evidence>
<organism evidence="1 2">
    <name type="scientific">Lutimonas vermicola</name>
    <dbReference type="NCBI Taxonomy" id="414288"/>
    <lineage>
        <taxon>Bacteria</taxon>
        <taxon>Pseudomonadati</taxon>
        <taxon>Bacteroidota</taxon>
        <taxon>Flavobacteriia</taxon>
        <taxon>Flavobacteriales</taxon>
        <taxon>Flavobacteriaceae</taxon>
        <taxon>Lutimonas</taxon>
    </lineage>
</organism>
<protein>
    <recommendedName>
        <fullName evidence="3">Lipoprotein</fullName>
    </recommendedName>
</protein>
<proteinExistence type="predicted"/>
<dbReference type="RefSeq" id="WP_342159617.1">
    <property type="nucleotide sequence ID" value="NZ_JBCDNA010000001.1"/>
</dbReference>
<dbReference type="PROSITE" id="PS51257">
    <property type="entry name" value="PROKAR_LIPOPROTEIN"/>
    <property type="match status" value="1"/>
</dbReference>
<evidence type="ECO:0008006" key="3">
    <source>
        <dbReference type="Google" id="ProtNLM"/>
    </source>
</evidence>
<keyword evidence="2" id="KW-1185">Reference proteome</keyword>
<gene>
    <name evidence="1" type="ORF">AABB81_07455</name>
</gene>
<evidence type="ECO:0000313" key="2">
    <source>
        <dbReference type="Proteomes" id="UP001474120"/>
    </source>
</evidence>
<dbReference type="EMBL" id="JBCDNA010000001">
    <property type="protein sequence ID" value="MEL4455728.1"/>
    <property type="molecule type" value="Genomic_DNA"/>
</dbReference>
<sequence length="189" mass="21417">MPKIFLGLFLLSLLLTSCKNKEQEKAEENTTAVSESSVIKSDKPISRLNEESKKLVAPWGEYQKFDDLISQYQEISMNEALLNSVELSVLAQQLRDSIRVEKLNIPEVKIRLNVLYTETLRLADMSTIPTITEQLVAEENNNIIEAFSALNLKINNMSSQDQLNSEISKFVDEILEQPKTDSIGKEENP</sequence>
<accession>A0ABU9L0T2</accession>
<dbReference type="Proteomes" id="UP001474120">
    <property type="component" value="Unassembled WGS sequence"/>
</dbReference>